<keyword evidence="6" id="KW-0418">Kinase</keyword>
<dbReference type="Pfam" id="PF02518">
    <property type="entry name" value="HATPase_c"/>
    <property type="match status" value="1"/>
</dbReference>
<dbReference type="Proteomes" id="UP000253817">
    <property type="component" value="Unassembled WGS sequence"/>
</dbReference>
<reference evidence="11 13" key="1">
    <citation type="journal article" date="2018" name="Elife">
        <title>Discovery and characterization of a prevalent human gut bacterial enzyme sufficient for the inactivation of a family of plant toxins.</title>
        <authorList>
            <person name="Koppel N."/>
            <person name="Bisanz J.E."/>
            <person name="Pandelia M.E."/>
            <person name="Turnbaugh P.J."/>
            <person name="Balskus E.P."/>
        </authorList>
    </citation>
    <scope>NUCLEOTIDE SEQUENCE [LARGE SCALE GENOMIC DNA]</scope>
    <source>
        <strain evidence="11 13">DSM 16107</strain>
    </source>
</reference>
<organism evidence="12 14">
    <name type="scientific">Eggerthella sinensis</name>
    <dbReference type="NCBI Taxonomy" id="242230"/>
    <lineage>
        <taxon>Bacteria</taxon>
        <taxon>Bacillati</taxon>
        <taxon>Actinomycetota</taxon>
        <taxon>Coriobacteriia</taxon>
        <taxon>Eggerthellales</taxon>
        <taxon>Eggerthellaceae</taxon>
        <taxon>Eggerthella</taxon>
    </lineage>
</organism>
<keyword evidence="5" id="KW-0808">Transferase</keyword>
<dbReference type="InterPro" id="IPR004358">
    <property type="entry name" value="Sig_transdc_His_kin-like_C"/>
</dbReference>
<evidence type="ECO:0000313" key="12">
    <source>
        <dbReference type="EMBL" id="RNM41559.1"/>
    </source>
</evidence>
<feature type="domain" description="Histidine kinase" evidence="10">
    <location>
        <begin position="439"/>
        <end position="662"/>
    </location>
</feature>
<comment type="subcellular location">
    <subcellularLocation>
        <location evidence="2">Cell membrane</location>
    </subcellularLocation>
</comment>
<reference evidence="14" key="2">
    <citation type="submission" date="2018-05" db="EMBL/GenBank/DDBJ databases">
        <title>Genome Sequencing of selected type strains of the family Eggerthellaceae.</title>
        <authorList>
            <person name="Danylec N."/>
            <person name="Stoll D.A."/>
            <person name="Doetsch A."/>
            <person name="Huch M."/>
        </authorList>
    </citation>
    <scope>NUCLEOTIDE SEQUENCE [LARGE SCALE GENOMIC DNA]</scope>
    <source>
        <strain evidence="14">DSM 16107</strain>
    </source>
</reference>
<dbReference type="PANTHER" id="PTHR43047">
    <property type="entry name" value="TWO-COMPONENT HISTIDINE PROTEIN KINASE"/>
    <property type="match status" value="1"/>
</dbReference>
<comment type="catalytic activity">
    <reaction evidence="1">
        <text>ATP + protein L-histidine = ADP + protein N-phospho-L-histidine.</text>
        <dbReference type="EC" id="2.7.13.3"/>
    </reaction>
</comment>
<evidence type="ECO:0000313" key="14">
    <source>
        <dbReference type="Proteomes" id="UP000270112"/>
    </source>
</evidence>
<keyword evidence="8" id="KW-0175">Coiled coil</keyword>
<proteinExistence type="predicted"/>
<protein>
    <recommendedName>
        <fullName evidence="3">histidine kinase</fullName>
        <ecNumber evidence="3">2.7.13.3</ecNumber>
    </recommendedName>
</protein>
<dbReference type="InterPro" id="IPR005467">
    <property type="entry name" value="His_kinase_dom"/>
</dbReference>
<dbReference type="InterPro" id="IPR036890">
    <property type="entry name" value="HATPase_C_sf"/>
</dbReference>
<keyword evidence="7" id="KW-0902">Two-component regulatory system</keyword>
<keyword evidence="13" id="KW-1185">Reference proteome</keyword>
<evidence type="ECO:0000256" key="7">
    <source>
        <dbReference type="ARBA" id="ARBA00023012"/>
    </source>
</evidence>
<evidence type="ECO:0000256" key="5">
    <source>
        <dbReference type="ARBA" id="ARBA00022679"/>
    </source>
</evidence>
<evidence type="ECO:0000256" key="3">
    <source>
        <dbReference type="ARBA" id="ARBA00012438"/>
    </source>
</evidence>
<evidence type="ECO:0000256" key="1">
    <source>
        <dbReference type="ARBA" id="ARBA00000085"/>
    </source>
</evidence>
<dbReference type="RefSeq" id="WP_114546530.1">
    <property type="nucleotide sequence ID" value="NZ_PPTT01000015.1"/>
</dbReference>
<dbReference type="SUPFAM" id="SSF55874">
    <property type="entry name" value="ATPase domain of HSP90 chaperone/DNA topoisomerase II/histidine kinase"/>
    <property type="match status" value="1"/>
</dbReference>
<dbReference type="OrthoDB" id="9810730at2"/>
<dbReference type="GO" id="GO:0005886">
    <property type="term" value="C:plasma membrane"/>
    <property type="evidence" value="ECO:0007669"/>
    <property type="project" value="UniProtKB-SubCell"/>
</dbReference>
<dbReference type="SMART" id="SM00387">
    <property type="entry name" value="HATPase_c"/>
    <property type="match status" value="1"/>
</dbReference>
<evidence type="ECO:0000256" key="6">
    <source>
        <dbReference type="ARBA" id="ARBA00022777"/>
    </source>
</evidence>
<accession>A0A3N0IX38</accession>
<evidence type="ECO:0000256" key="2">
    <source>
        <dbReference type="ARBA" id="ARBA00004236"/>
    </source>
</evidence>
<evidence type="ECO:0000256" key="8">
    <source>
        <dbReference type="SAM" id="Coils"/>
    </source>
</evidence>
<evidence type="ECO:0000256" key="9">
    <source>
        <dbReference type="SAM" id="MobiDB-lite"/>
    </source>
</evidence>
<dbReference type="InterPro" id="IPR003594">
    <property type="entry name" value="HATPase_dom"/>
</dbReference>
<dbReference type="PROSITE" id="PS50109">
    <property type="entry name" value="HIS_KIN"/>
    <property type="match status" value="1"/>
</dbReference>
<dbReference type="Gene3D" id="1.10.287.130">
    <property type="match status" value="1"/>
</dbReference>
<dbReference type="EC" id="2.7.13.3" evidence="3"/>
<dbReference type="SUPFAM" id="SSF47384">
    <property type="entry name" value="Homodimeric domain of signal transducing histidine kinase"/>
    <property type="match status" value="1"/>
</dbReference>
<evidence type="ECO:0000259" key="10">
    <source>
        <dbReference type="PROSITE" id="PS50109"/>
    </source>
</evidence>
<feature type="region of interest" description="Disordered" evidence="9">
    <location>
        <begin position="661"/>
        <end position="681"/>
    </location>
</feature>
<dbReference type="Gene3D" id="6.10.340.10">
    <property type="match status" value="1"/>
</dbReference>
<keyword evidence="4" id="KW-0597">Phosphoprotein</keyword>
<feature type="coiled-coil region" evidence="8">
    <location>
        <begin position="373"/>
        <end position="411"/>
    </location>
</feature>
<dbReference type="Proteomes" id="UP000270112">
    <property type="component" value="Unassembled WGS sequence"/>
</dbReference>
<dbReference type="EMBL" id="PPTT01000015">
    <property type="protein sequence ID" value="RDB68512.1"/>
    <property type="molecule type" value="Genomic_DNA"/>
</dbReference>
<dbReference type="CDD" id="cd00082">
    <property type="entry name" value="HisKA"/>
    <property type="match status" value="1"/>
</dbReference>
<name>A0A3N0IX38_9ACTN</name>
<evidence type="ECO:0000313" key="11">
    <source>
        <dbReference type="EMBL" id="RDB68512.1"/>
    </source>
</evidence>
<dbReference type="PANTHER" id="PTHR43047:SF78">
    <property type="entry name" value="SENSORY_REGULATORY PROTEIN RPFC"/>
    <property type="match status" value="1"/>
</dbReference>
<evidence type="ECO:0000256" key="4">
    <source>
        <dbReference type="ARBA" id="ARBA00022553"/>
    </source>
</evidence>
<dbReference type="EMBL" id="QICC01000033">
    <property type="protein sequence ID" value="RNM41559.1"/>
    <property type="molecule type" value="Genomic_DNA"/>
</dbReference>
<dbReference type="GO" id="GO:0000155">
    <property type="term" value="F:phosphorelay sensor kinase activity"/>
    <property type="evidence" value="ECO:0007669"/>
    <property type="project" value="InterPro"/>
</dbReference>
<gene>
    <name evidence="11" type="ORF">C1876_09705</name>
    <name evidence="12" type="ORF">DMP09_09110</name>
</gene>
<reference evidence="12" key="3">
    <citation type="journal article" date="2019" name="Microbiol. Resour. Announc.">
        <title>Draft Genome Sequences of Type Strains of Gordonibacter faecihominis, Paraeggerthella hongkongensis, Parvibacter caecicola,Slackia equolifaciens, Slackia faecicanis, and Slackia isoflavoniconvertens.</title>
        <authorList>
            <person name="Danylec N."/>
            <person name="Stoll D.A."/>
            <person name="Dotsch A."/>
            <person name="Huch M."/>
        </authorList>
    </citation>
    <scope>NUCLEOTIDE SEQUENCE</scope>
    <source>
        <strain evidence="12">DSM 16107</strain>
    </source>
</reference>
<dbReference type="AlphaFoldDB" id="A0A3N0IX38"/>
<sequence length="681" mass="74601">MKINRQFTLVLLGSVLFFAVVSTMASYQTLSIMQEHAAYSFLTTTSGFAESMMQDQVTVFEAAGLAASPRAPGEEDDAARWDEYVASLVDALPDLGFALVVDGEGRQLSATDEVRANASAAFVRHIDAAKDADVPSISSLDVIDLGAVFEEGSEAYERYLVSAADGTLVSRALMNLAVIAPADSDELLILGEVINNNPQYPAYYTDRVSDSFLSFVVDGVRVSTNLAPAEDHSSQLGTTVPVSLDDVADGGYFGNELSSAGYQYYYLYTPARNYWGEPIASMGVGIREAVYSNIIHNNVRSVFLVALVVSPLVIIVSWLFSNRITRPLKTGKRMAERIMRGDYAGVEREPMPEDTINESDQLVVSLRTMAAGLNESQQKIRETVRDLKASKEAAQDLSDQLLRANDNLEITVRARTLELQQLAEGLAVSNSTKTRFIANISHELKTPLTSSISASDLLLSEMFGTLNDKQRDYVMNIHRSSSHLLELINDILATAKIDEGRSSLYFETFAVGEALDEVVKTVAGSCPERADDIRVACEPVNLELSADRVVLKQVLYNLLSNATKFSEAGSEMRIDVREVTLGERRVVDFSIADRGIGIAAADLERVFYEFEQVENSYSRTYEGTGLGLPLARRQVELHGGKLWLESELGYGTVARFFVPAQQDVPPDADESDTPETPRSDA</sequence>
<dbReference type="InterPro" id="IPR036097">
    <property type="entry name" value="HisK_dim/P_sf"/>
</dbReference>
<evidence type="ECO:0000313" key="13">
    <source>
        <dbReference type="Proteomes" id="UP000253817"/>
    </source>
</evidence>
<comment type="caution">
    <text evidence="12">The sequence shown here is derived from an EMBL/GenBank/DDBJ whole genome shotgun (WGS) entry which is preliminary data.</text>
</comment>
<dbReference type="Pfam" id="PF00512">
    <property type="entry name" value="HisKA"/>
    <property type="match status" value="1"/>
</dbReference>
<dbReference type="InterPro" id="IPR003661">
    <property type="entry name" value="HisK_dim/P_dom"/>
</dbReference>
<dbReference type="Gene3D" id="3.30.565.10">
    <property type="entry name" value="Histidine kinase-like ATPase, C-terminal domain"/>
    <property type="match status" value="1"/>
</dbReference>
<dbReference type="PRINTS" id="PR00344">
    <property type="entry name" value="BCTRLSENSOR"/>
</dbReference>
<dbReference type="SMART" id="SM00388">
    <property type="entry name" value="HisKA"/>
    <property type="match status" value="1"/>
</dbReference>
<dbReference type="CDD" id="cd06225">
    <property type="entry name" value="HAMP"/>
    <property type="match status" value="1"/>
</dbReference>